<dbReference type="EMBL" id="MN739889">
    <property type="protein sequence ID" value="QHT76140.1"/>
    <property type="molecule type" value="Genomic_DNA"/>
</dbReference>
<reference evidence="2" key="1">
    <citation type="journal article" date="2020" name="Nature">
        <title>Giant virus diversity and host interactions through global metagenomics.</title>
        <authorList>
            <person name="Schulz F."/>
            <person name="Roux S."/>
            <person name="Paez-Espino D."/>
            <person name="Jungbluth S."/>
            <person name="Walsh D.A."/>
            <person name="Denef V.J."/>
            <person name="McMahon K.D."/>
            <person name="Konstantinidis K.T."/>
            <person name="Eloe-Fadrosh E.A."/>
            <person name="Kyrpides N.C."/>
            <person name="Woyke T."/>
        </authorList>
    </citation>
    <scope>NUCLEOTIDE SEQUENCE</scope>
    <source>
        <strain evidence="2">GVMAG-M-3300023179-73</strain>
    </source>
</reference>
<feature type="transmembrane region" description="Helical" evidence="1">
    <location>
        <begin position="7"/>
        <end position="28"/>
    </location>
</feature>
<name>A0A6C0H6Z0_9ZZZZ</name>
<proteinExistence type="predicted"/>
<dbReference type="AlphaFoldDB" id="A0A6C0H6Z0"/>
<feature type="transmembrane region" description="Helical" evidence="1">
    <location>
        <begin position="40"/>
        <end position="58"/>
    </location>
</feature>
<organism evidence="2">
    <name type="scientific">viral metagenome</name>
    <dbReference type="NCBI Taxonomy" id="1070528"/>
    <lineage>
        <taxon>unclassified sequences</taxon>
        <taxon>metagenomes</taxon>
        <taxon>organismal metagenomes</taxon>
    </lineage>
</organism>
<keyword evidence="1" id="KW-0812">Transmembrane</keyword>
<sequence>MSLTTDDYLLAFLVAITMFVIESGLIYLYPVVYFPYQNVWFWRIVLAGVIVSGSFLLARYIESSSFNIGVDLDIFMTSFIVVALEFFIYPSYSLQGFKTGSVLDPFNKVLGKFIFTAISVMIAKGIYKIRVVY</sequence>
<feature type="transmembrane region" description="Helical" evidence="1">
    <location>
        <begin position="70"/>
        <end position="89"/>
    </location>
</feature>
<feature type="transmembrane region" description="Helical" evidence="1">
    <location>
        <begin position="109"/>
        <end position="127"/>
    </location>
</feature>
<keyword evidence="1" id="KW-1133">Transmembrane helix</keyword>
<keyword evidence="1" id="KW-0472">Membrane</keyword>
<evidence type="ECO:0000313" key="2">
    <source>
        <dbReference type="EMBL" id="QHT76140.1"/>
    </source>
</evidence>
<protein>
    <submittedName>
        <fullName evidence="2">Uncharacterized protein</fullName>
    </submittedName>
</protein>
<accession>A0A6C0H6Z0</accession>
<evidence type="ECO:0000256" key="1">
    <source>
        <dbReference type="SAM" id="Phobius"/>
    </source>
</evidence>